<dbReference type="Proteomes" id="UP000228775">
    <property type="component" value="Unassembled WGS sequence"/>
</dbReference>
<evidence type="ECO:0000313" key="3">
    <source>
        <dbReference type="Proteomes" id="UP000228775"/>
    </source>
</evidence>
<feature type="transmembrane region" description="Helical" evidence="1">
    <location>
        <begin position="21"/>
        <end position="42"/>
    </location>
</feature>
<dbReference type="EMBL" id="PEVY01000038">
    <property type="protein sequence ID" value="PIU75255.1"/>
    <property type="molecule type" value="Genomic_DNA"/>
</dbReference>
<dbReference type="AlphaFoldDB" id="A0A2M7AX91"/>
<organism evidence="2 3">
    <name type="scientific">Candidatus Portnoybacteria bacterium CG06_land_8_20_14_3_00_39_12</name>
    <dbReference type="NCBI Taxonomy" id="1974809"/>
    <lineage>
        <taxon>Bacteria</taxon>
        <taxon>Candidatus Portnoyibacteriota</taxon>
    </lineage>
</organism>
<evidence type="ECO:0000313" key="2">
    <source>
        <dbReference type="EMBL" id="PIU75255.1"/>
    </source>
</evidence>
<name>A0A2M7AX91_9BACT</name>
<protein>
    <submittedName>
        <fullName evidence="2">Uncharacterized protein</fullName>
    </submittedName>
</protein>
<gene>
    <name evidence="2" type="ORF">COS76_01780</name>
</gene>
<keyword evidence="1" id="KW-0812">Transmembrane</keyword>
<reference evidence="3" key="1">
    <citation type="submission" date="2017-09" db="EMBL/GenBank/DDBJ databases">
        <title>Depth-based differentiation of microbial function through sediment-hosted aquifers and enrichment of novel symbionts in the deep terrestrial subsurface.</title>
        <authorList>
            <person name="Probst A.J."/>
            <person name="Ladd B."/>
            <person name="Jarett J.K."/>
            <person name="Geller-Mcgrath D.E."/>
            <person name="Sieber C.M.K."/>
            <person name="Emerson J.B."/>
            <person name="Anantharaman K."/>
            <person name="Thomas B.C."/>
            <person name="Malmstrom R."/>
            <person name="Stieglmeier M."/>
            <person name="Klingl A."/>
            <person name="Woyke T."/>
            <person name="Ryan C.M."/>
            <person name="Banfield J.F."/>
        </authorList>
    </citation>
    <scope>NUCLEOTIDE SEQUENCE [LARGE SCALE GENOMIC DNA]</scope>
</reference>
<proteinExistence type="predicted"/>
<sequence>MKEVDHFKYNYQNRKIMIIKKTVIILIGIIIIAGLTAGYFFFIKSPRDGWTTPLAQIGKKENTPPPATGKVDDTVNALLQEIEDETLASQEENNEANAIIDDSQTISDFGQTYNENAL</sequence>
<keyword evidence="1" id="KW-0472">Membrane</keyword>
<accession>A0A2M7AX91</accession>
<keyword evidence="1" id="KW-1133">Transmembrane helix</keyword>
<evidence type="ECO:0000256" key="1">
    <source>
        <dbReference type="SAM" id="Phobius"/>
    </source>
</evidence>
<comment type="caution">
    <text evidence="2">The sequence shown here is derived from an EMBL/GenBank/DDBJ whole genome shotgun (WGS) entry which is preliminary data.</text>
</comment>